<dbReference type="Proteomes" id="UP000032544">
    <property type="component" value="Unassembled WGS sequence"/>
</dbReference>
<name>A0A0D8J6Q9_9BACT</name>
<dbReference type="Gene3D" id="3.90.1310.10">
    <property type="entry name" value="Penicillin-binding protein 2a (Domain 2)"/>
    <property type="match status" value="1"/>
</dbReference>
<dbReference type="Pfam" id="PF03717">
    <property type="entry name" value="PBP_dimer"/>
    <property type="match status" value="1"/>
</dbReference>
<dbReference type="RefSeq" id="WP_045032173.1">
    <property type="nucleotide sequence ID" value="NZ_JRHC01000005.1"/>
</dbReference>
<evidence type="ECO:0000256" key="3">
    <source>
        <dbReference type="ARBA" id="ARBA00023136"/>
    </source>
</evidence>
<dbReference type="GO" id="GO:0008658">
    <property type="term" value="F:penicillin binding"/>
    <property type="evidence" value="ECO:0007669"/>
    <property type="project" value="InterPro"/>
</dbReference>
<dbReference type="CDD" id="cd06575">
    <property type="entry name" value="PASTA_Pbp2x-like_2"/>
    <property type="match status" value="1"/>
</dbReference>
<dbReference type="PANTHER" id="PTHR30627">
    <property type="entry name" value="PEPTIDOGLYCAN D,D-TRANSPEPTIDASE"/>
    <property type="match status" value="1"/>
</dbReference>
<comment type="caution">
    <text evidence="6">The sequence shown here is derived from an EMBL/GenBank/DDBJ whole genome shotgun (WGS) entry which is preliminary data.</text>
</comment>
<dbReference type="SMART" id="SM00740">
    <property type="entry name" value="PASTA"/>
    <property type="match status" value="1"/>
</dbReference>
<keyword evidence="2" id="KW-0121">Carboxypeptidase</keyword>
<dbReference type="Gene3D" id="3.40.710.10">
    <property type="entry name" value="DD-peptidase/beta-lactamase superfamily"/>
    <property type="match status" value="1"/>
</dbReference>
<dbReference type="AlphaFoldDB" id="A0A0D8J6Q9"/>
<dbReference type="InterPro" id="IPR036138">
    <property type="entry name" value="PBP_dimer_sf"/>
</dbReference>
<keyword evidence="2" id="KW-0645">Protease</keyword>
<dbReference type="Pfam" id="PF00905">
    <property type="entry name" value="Transpeptidase"/>
    <property type="match status" value="1"/>
</dbReference>
<evidence type="ECO:0000256" key="2">
    <source>
        <dbReference type="ARBA" id="ARBA00022645"/>
    </source>
</evidence>
<evidence type="ECO:0000313" key="6">
    <source>
        <dbReference type="EMBL" id="KJF42459.1"/>
    </source>
</evidence>
<keyword evidence="4" id="KW-1133">Transmembrane helix</keyword>
<sequence>MGIRKTILSRIAIVYFVLTLFGVVVVFKLVSVQQIKNERWQKIEKNLTNNTVIIPPVRGTICADDGSVLATSVPGYKIRIDLAAEGVKKVFDNEVDSLAWHLSAFYKDASKNEYARRLRSAYKNRNRGYLLTPEKIDYNQLQEFKKFPILRRGRFGGGLIVEQENKRLNPLGMLAQRTIGSLNKENALTPVPVGYNGLERSYEMYLRGENGISYKQNLSGRWVTRTEIEPQNGMDIITTINVKMQDIAESALYKQALKSNPEWATAVLMEVKTGEIKAIANLGKTEDGYYEKDNYALGHRGCYEPGSTFKLVSLIVALEDGVVDTSDVFDTGHGYWAQENITDDHACGKVNVKQILEQSSNIGTAKVILSNYSNNPKDYVDRIYGFGIQKPLGLELAGEGQPYIKYPGNADWWGTTTLGRMSYGYDLRLTPLQILNFYNAVANDGAMVKPRLVKEIRNNGALVKTFKPELLNPMIVSKETIAKAQAMLEGVCQNGTGRGVQGDQFKVAGKTGTARVARSDGKGYEYGAYYASFVGYFPADNPMYSLIVTFKKPRNSIYGAAVAGPVFKEISEKVYASQIMNATPEDDNGEGEDIPQIKSGQRDDILRLAEELELKNLRGLPDSRMVSLNTQDSTIVLEENVMPVNTVPDVVGMGASNAIFLLENAGLKVKINGIGKVNKQSLKPGSSYRPGQTVYLSLS</sequence>
<dbReference type="GO" id="GO:0004180">
    <property type="term" value="F:carboxypeptidase activity"/>
    <property type="evidence" value="ECO:0007669"/>
    <property type="project" value="UniProtKB-KW"/>
</dbReference>
<protein>
    <recommendedName>
        <fullName evidence="5">PASTA domain-containing protein</fullName>
    </recommendedName>
</protein>
<feature type="domain" description="PASTA" evidence="5">
    <location>
        <begin position="645"/>
        <end position="699"/>
    </location>
</feature>
<dbReference type="PROSITE" id="PS51178">
    <property type="entry name" value="PASTA"/>
    <property type="match status" value="1"/>
</dbReference>
<dbReference type="PATRIC" id="fig|1544798.3.peg.3773"/>
<dbReference type="OrthoDB" id="9804124at2"/>
<reference evidence="6 7" key="1">
    <citation type="submission" date="2014-09" db="EMBL/GenBank/DDBJ databases">
        <title>Draft Genome Sequence of Draconibacterium sp. JN14CK-3.</title>
        <authorList>
            <person name="Dong C."/>
            <person name="Lai Q."/>
            <person name="Shao Z."/>
        </authorList>
    </citation>
    <scope>NUCLEOTIDE SEQUENCE [LARGE SCALE GENOMIC DNA]</scope>
    <source>
        <strain evidence="6 7">JN14CK-3</strain>
    </source>
</reference>
<dbReference type="InterPro" id="IPR050515">
    <property type="entry name" value="Beta-lactam/transpept"/>
</dbReference>
<evidence type="ECO:0000259" key="5">
    <source>
        <dbReference type="PROSITE" id="PS51178"/>
    </source>
</evidence>
<dbReference type="Pfam" id="PF03793">
    <property type="entry name" value="PASTA"/>
    <property type="match status" value="1"/>
</dbReference>
<comment type="subcellular location">
    <subcellularLocation>
        <location evidence="1">Membrane</location>
    </subcellularLocation>
</comment>
<keyword evidence="3 4" id="KW-0472">Membrane</keyword>
<dbReference type="GO" id="GO:0005886">
    <property type="term" value="C:plasma membrane"/>
    <property type="evidence" value="ECO:0007669"/>
    <property type="project" value="TreeGrafter"/>
</dbReference>
<dbReference type="SUPFAM" id="SSF54184">
    <property type="entry name" value="Penicillin-binding protein 2x (pbp-2x), c-terminal domain"/>
    <property type="match status" value="1"/>
</dbReference>
<keyword evidence="4" id="KW-0812">Transmembrane</keyword>
<feature type="transmembrane region" description="Helical" evidence="4">
    <location>
        <begin position="12"/>
        <end position="30"/>
    </location>
</feature>
<dbReference type="InterPro" id="IPR012338">
    <property type="entry name" value="Beta-lactam/transpept-like"/>
</dbReference>
<dbReference type="PANTHER" id="PTHR30627:SF1">
    <property type="entry name" value="PEPTIDOGLYCAN D,D-TRANSPEPTIDASE FTSI"/>
    <property type="match status" value="1"/>
</dbReference>
<keyword evidence="7" id="KW-1185">Reference proteome</keyword>
<dbReference type="STRING" id="1544798.LH29_18015"/>
<dbReference type="EMBL" id="JRHC01000005">
    <property type="protein sequence ID" value="KJF42459.1"/>
    <property type="molecule type" value="Genomic_DNA"/>
</dbReference>
<organism evidence="6 7">
    <name type="scientific">Draconibacterium sediminis</name>
    <dbReference type="NCBI Taxonomy" id="1544798"/>
    <lineage>
        <taxon>Bacteria</taxon>
        <taxon>Pseudomonadati</taxon>
        <taxon>Bacteroidota</taxon>
        <taxon>Bacteroidia</taxon>
        <taxon>Marinilabiliales</taxon>
        <taxon>Prolixibacteraceae</taxon>
        <taxon>Draconibacterium</taxon>
    </lineage>
</organism>
<dbReference type="InterPro" id="IPR005311">
    <property type="entry name" value="PBP_dimer"/>
</dbReference>
<evidence type="ECO:0000256" key="1">
    <source>
        <dbReference type="ARBA" id="ARBA00004370"/>
    </source>
</evidence>
<dbReference type="Gene3D" id="3.30.10.20">
    <property type="match status" value="1"/>
</dbReference>
<proteinExistence type="predicted"/>
<dbReference type="GO" id="GO:0071555">
    <property type="term" value="P:cell wall organization"/>
    <property type="evidence" value="ECO:0007669"/>
    <property type="project" value="TreeGrafter"/>
</dbReference>
<evidence type="ECO:0000256" key="4">
    <source>
        <dbReference type="SAM" id="Phobius"/>
    </source>
</evidence>
<dbReference type="InterPro" id="IPR001460">
    <property type="entry name" value="PCN-bd_Tpept"/>
</dbReference>
<dbReference type="Gene3D" id="3.30.450.330">
    <property type="match status" value="1"/>
</dbReference>
<dbReference type="SUPFAM" id="SSF56601">
    <property type="entry name" value="beta-lactamase/transpeptidase-like"/>
    <property type="match status" value="1"/>
</dbReference>
<gene>
    <name evidence="6" type="ORF">LH29_18015</name>
</gene>
<dbReference type="InterPro" id="IPR005543">
    <property type="entry name" value="PASTA_dom"/>
</dbReference>
<keyword evidence="2" id="KW-0378">Hydrolase</keyword>
<evidence type="ECO:0000313" key="7">
    <source>
        <dbReference type="Proteomes" id="UP000032544"/>
    </source>
</evidence>
<dbReference type="SUPFAM" id="SSF56519">
    <property type="entry name" value="Penicillin binding protein dimerisation domain"/>
    <property type="match status" value="1"/>
</dbReference>
<accession>A0A0D8J6Q9</accession>